<evidence type="ECO:0000313" key="1">
    <source>
        <dbReference type="EMBL" id="RAK22054.1"/>
    </source>
</evidence>
<proteinExistence type="predicted"/>
<dbReference type="RefSeq" id="WP_111643920.1">
    <property type="nucleotide sequence ID" value="NZ_QLMH01000002.1"/>
</dbReference>
<dbReference type="OrthoDB" id="2186822at2"/>
<organism evidence="1 2">
    <name type="scientific">Paranoxybacillus vitaminiphilus</name>
    <dbReference type="NCBI Taxonomy" id="581036"/>
    <lineage>
        <taxon>Bacteria</taxon>
        <taxon>Bacillati</taxon>
        <taxon>Bacillota</taxon>
        <taxon>Bacilli</taxon>
        <taxon>Bacillales</taxon>
        <taxon>Anoxybacillaceae</taxon>
        <taxon>Paranoxybacillus</taxon>
    </lineage>
</organism>
<reference evidence="1 2" key="1">
    <citation type="submission" date="2018-06" db="EMBL/GenBank/DDBJ databases">
        <title>Genomic Encyclopedia of Type Strains, Phase III (KMG-III): the genomes of soil and plant-associated and newly described type strains.</title>
        <authorList>
            <person name="Whitman W."/>
        </authorList>
    </citation>
    <scope>NUCLEOTIDE SEQUENCE [LARGE SCALE GENOMIC DNA]</scope>
    <source>
        <strain evidence="1 2">CGMCC 1.8979</strain>
    </source>
</reference>
<name>A0A327YLV8_9BACL</name>
<protein>
    <submittedName>
        <fullName evidence="1">Uncharacterized protein</fullName>
    </submittedName>
</protein>
<comment type="caution">
    <text evidence="1">The sequence shown here is derived from an EMBL/GenBank/DDBJ whole genome shotgun (WGS) entry which is preliminary data.</text>
</comment>
<accession>A0A327YLV8</accession>
<dbReference type="AlphaFoldDB" id="A0A327YLV8"/>
<dbReference type="Proteomes" id="UP000248555">
    <property type="component" value="Unassembled WGS sequence"/>
</dbReference>
<gene>
    <name evidence="1" type="ORF">B0I26_10233</name>
</gene>
<sequence length="94" mass="10025">MVSKKWEGAGQWLEDVGGSVQSASKSALENAGQFMDGAVQSTYGMIKKDEFYKQKGLQDLKDATGRTVKGIGSVIKYTVNNAGTAYKGLKSGDI</sequence>
<evidence type="ECO:0000313" key="2">
    <source>
        <dbReference type="Proteomes" id="UP000248555"/>
    </source>
</evidence>
<keyword evidence="2" id="KW-1185">Reference proteome</keyword>
<dbReference type="EMBL" id="QLMH01000002">
    <property type="protein sequence ID" value="RAK22054.1"/>
    <property type="molecule type" value="Genomic_DNA"/>
</dbReference>